<dbReference type="SUPFAM" id="SSF49899">
    <property type="entry name" value="Concanavalin A-like lectins/glucanases"/>
    <property type="match status" value="1"/>
</dbReference>
<comment type="caution">
    <text evidence="5">The sequence shown here is derived from an EMBL/GenBank/DDBJ whole genome shotgun (WGS) entry which is preliminary data.</text>
</comment>
<dbReference type="PANTHER" id="PTHR11073:SF2">
    <property type="entry name" value="CALRETICULIN"/>
    <property type="match status" value="1"/>
</dbReference>
<keyword evidence="3" id="KW-0256">Endoplasmic reticulum</keyword>
<dbReference type="Gene3D" id="2.60.120.200">
    <property type="match status" value="1"/>
</dbReference>
<dbReference type="EMBL" id="MNCJ02000330">
    <property type="protein sequence ID" value="KAF5766189.1"/>
    <property type="molecule type" value="Genomic_DNA"/>
</dbReference>
<dbReference type="Proteomes" id="UP000215914">
    <property type="component" value="Unassembled WGS sequence"/>
</dbReference>
<dbReference type="InterPro" id="IPR013320">
    <property type="entry name" value="ConA-like_dom_sf"/>
</dbReference>
<evidence type="ECO:0000256" key="3">
    <source>
        <dbReference type="ARBA" id="ARBA00022824"/>
    </source>
</evidence>
<dbReference type="InterPro" id="IPR001580">
    <property type="entry name" value="Calret/calnex"/>
</dbReference>
<gene>
    <name evidence="5" type="ORF">HanXRQr2_Chr15g0712401</name>
</gene>
<evidence type="ECO:0000256" key="4">
    <source>
        <dbReference type="ARBA" id="ARBA00037091"/>
    </source>
</evidence>
<organism evidence="5 6">
    <name type="scientific">Helianthus annuus</name>
    <name type="common">Common sunflower</name>
    <dbReference type="NCBI Taxonomy" id="4232"/>
    <lineage>
        <taxon>Eukaryota</taxon>
        <taxon>Viridiplantae</taxon>
        <taxon>Streptophyta</taxon>
        <taxon>Embryophyta</taxon>
        <taxon>Tracheophyta</taxon>
        <taxon>Spermatophyta</taxon>
        <taxon>Magnoliopsida</taxon>
        <taxon>eudicotyledons</taxon>
        <taxon>Gunneridae</taxon>
        <taxon>Pentapetalae</taxon>
        <taxon>asterids</taxon>
        <taxon>campanulids</taxon>
        <taxon>Asterales</taxon>
        <taxon>Asteraceae</taxon>
        <taxon>Asteroideae</taxon>
        <taxon>Heliantheae alliance</taxon>
        <taxon>Heliantheae</taxon>
        <taxon>Helianthus</taxon>
    </lineage>
</organism>
<dbReference type="GO" id="GO:0005783">
    <property type="term" value="C:endoplasmic reticulum"/>
    <property type="evidence" value="ECO:0007669"/>
    <property type="project" value="UniProtKB-SubCell"/>
</dbReference>
<evidence type="ECO:0000313" key="5">
    <source>
        <dbReference type="EMBL" id="KAF5766189.1"/>
    </source>
</evidence>
<reference evidence="5" key="2">
    <citation type="submission" date="2020-06" db="EMBL/GenBank/DDBJ databases">
        <title>Helianthus annuus Genome sequencing and assembly Release 2.</title>
        <authorList>
            <person name="Gouzy J."/>
            <person name="Langlade N."/>
            <person name="Munos S."/>
        </authorList>
    </citation>
    <scope>NUCLEOTIDE SEQUENCE</scope>
    <source>
        <tissue evidence="5">Leaves</tissue>
    </source>
</reference>
<dbReference type="GO" id="GO:0005509">
    <property type="term" value="F:calcium ion binding"/>
    <property type="evidence" value="ECO:0007669"/>
    <property type="project" value="InterPro"/>
</dbReference>
<dbReference type="Gramene" id="mRNA:HanXRQr2_Chr15g0712401">
    <property type="protein sequence ID" value="CDS:HanXRQr2_Chr15g0712401.1"/>
    <property type="gene ID" value="HanXRQr2_Chr15g0712401"/>
</dbReference>
<keyword evidence="6" id="KW-1185">Reference proteome</keyword>
<reference evidence="5" key="1">
    <citation type="journal article" date="2017" name="Nature">
        <title>The sunflower genome provides insights into oil metabolism, flowering and Asterid evolution.</title>
        <authorList>
            <person name="Badouin H."/>
            <person name="Gouzy J."/>
            <person name="Grassa C.J."/>
            <person name="Murat F."/>
            <person name="Staton S.E."/>
            <person name="Cottret L."/>
            <person name="Lelandais-Briere C."/>
            <person name="Owens G.L."/>
            <person name="Carrere S."/>
            <person name="Mayjonade B."/>
            <person name="Legrand L."/>
            <person name="Gill N."/>
            <person name="Kane N.C."/>
            <person name="Bowers J.E."/>
            <person name="Hubner S."/>
            <person name="Bellec A."/>
            <person name="Berard A."/>
            <person name="Berges H."/>
            <person name="Blanchet N."/>
            <person name="Boniface M.C."/>
            <person name="Brunel D."/>
            <person name="Catrice O."/>
            <person name="Chaidir N."/>
            <person name="Claudel C."/>
            <person name="Donnadieu C."/>
            <person name="Faraut T."/>
            <person name="Fievet G."/>
            <person name="Helmstetter N."/>
            <person name="King M."/>
            <person name="Knapp S.J."/>
            <person name="Lai Z."/>
            <person name="Le Paslier M.C."/>
            <person name="Lippi Y."/>
            <person name="Lorenzon L."/>
            <person name="Mandel J.R."/>
            <person name="Marage G."/>
            <person name="Marchand G."/>
            <person name="Marquand E."/>
            <person name="Bret-Mestries E."/>
            <person name="Morien E."/>
            <person name="Nambeesan S."/>
            <person name="Nguyen T."/>
            <person name="Pegot-Espagnet P."/>
            <person name="Pouilly N."/>
            <person name="Raftis F."/>
            <person name="Sallet E."/>
            <person name="Schiex T."/>
            <person name="Thomas J."/>
            <person name="Vandecasteele C."/>
            <person name="Vares D."/>
            <person name="Vear F."/>
            <person name="Vautrin S."/>
            <person name="Crespi M."/>
            <person name="Mangin B."/>
            <person name="Burke J.M."/>
            <person name="Salse J."/>
            <person name="Munos S."/>
            <person name="Vincourt P."/>
            <person name="Rieseberg L.H."/>
            <person name="Langlade N.B."/>
        </authorList>
    </citation>
    <scope>NUCLEOTIDE SEQUENCE</scope>
    <source>
        <tissue evidence="5">Leaves</tissue>
    </source>
</reference>
<dbReference type="GO" id="GO:0006457">
    <property type="term" value="P:protein folding"/>
    <property type="evidence" value="ECO:0007669"/>
    <property type="project" value="InterPro"/>
</dbReference>
<evidence type="ECO:0000256" key="2">
    <source>
        <dbReference type="ARBA" id="ARBA00010983"/>
    </source>
</evidence>
<comment type="function">
    <text evidence="4">Molecular calcium-binding chaperone promoting folding, oligomeric assembly and quality control in the ER via the calreticulin/calnexin cycle. This lectin may interact transiently with almost all of the monoglucosylated glycoproteins that are synthesized in the ER.</text>
</comment>
<accession>A0A9K3E516</accession>
<dbReference type="PANTHER" id="PTHR11073">
    <property type="entry name" value="CALRETICULIN AND CALNEXIN"/>
    <property type="match status" value="1"/>
</dbReference>
<comment type="subcellular location">
    <subcellularLocation>
        <location evidence="1">Endoplasmic reticulum</location>
    </subcellularLocation>
</comment>
<evidence type="ECO:0000256" key="1">
    <source>
        <dbReference type="ARBA" id="ARBA00004240"/>
    </source>
</evidence>
<evidence type="ECO:0000313" key="6">
    <source>
        <dbReference type="Proteomes" id="UP000215914"/>
    </source>
</evidence>
<sequence length="92" mass="10661">MHYNLQLICEFRGGNRLCFPLTIGIQKSEDYRFNAIAAEYQEYNKKDITLVFQFSVMREQKRDCGGGYMKFSGDACGLKETVDVTSFNRRPT</sequence>
<name>A0A9K3E516_HELAN</name>
<protein>
    <submittedName>
        <fullName evidence="5">Concanavalin A-like lectin/glucanase domain superfamily</fullName>
    </submittedName>
</protein>
<dbReference type="AlphaFoldDB" id="A0A9K3E516"/>
<proteinExistence type="inferred from homology"/>
<comment type="similarity">
    <text evidence="2">Belongs to the calreticulin family.</text>
</comment>
<dbReference type="GO" id="GO:0051082">
    <property type="term" value="F:unfolded protein binding"/>
    <property type="evidence" value="ECO:0007669"/>
    <property type="project" value="InterPro"/>
</dbReference>